<gene>
    <name evidence="1" type="ORF">RD110_00130</name>
</gene>
<sequence length="123" mass="13763">MAMIATDELTNGQLIDLPAAAGDLTQPRFEPVDDWLRGAPELEQKTAMWRWFATRYEEMELNTPHDEEGNFLIGEKKPVKADEVLAERFGAVVPAPVLQSLVQTLKDKVGNRWAVMPLDKVGS</sequence>
<evidence type="ECO:0000313" key="2">
    <source>
        <dbReference type="Proteomes" id="UP000186609"/>
    </source>
</evidence>
<dbReference type="RefSeq" id="WP_076195558.1">
    <property type="nucleotide sequence ID" value="NZ_CP019236.1"/>
</dbReference>
<name>A0A1P8JQ01_9BURK</name>
<dbReference type="Proteomes" id="UP000186609">
    <property type="component" value="Chromosome"/>
</dbReference>
<dbReference type="EMBL" id="CP019236">
    <property type="protein sequence ID" value="APW35818.1"/>
    <property type="molecule type" value="Genomic_DNA"/>
</dbReference>
<reference evidence="1 2" key="1">
    <citation type="submission" date="2017-01" db="EMBL/GenBank/DDBJ databases">
        <authorList>
            <person name="Mah S.A."/>
            <person name="Swanson W.J."/>
            <person name="Moy G.W."/>
            <person name="Vacquier V.D."/>
        </authorList>
    </citation>
    <scope>NUCLEOTIDE SEQUENCE [LARGE SCALE GENOMIC DNA]</scope>
    <source>
        <strain evidence="1 2">DCY110</strain>
    </source>
</reference>
<accession>A0A1P8JQ01</accession>
<dbReference type="AlphaFoldDB" id="A0A1P8JQ01"/>
<dbReference type="OrthoDB" id="119238at2"/>
<dbReference type="STRING" id="1842727.RD110_00130"/>
<protein>
    <submittedName>
        <fullName evidence="1">Uncharacterized protein</fullName>
    </submittedName>
</protein>
<organism evidence="1 2">
    <name type="scientific">Rhodoferax koreensis</name>
    <dbReference type="NCBI Taxonomy" id="1842727"/>
    <lineage>
        <taxon>Bacteria</taxon>
        <taxon>Pseudomonadati</taxon>
        <taxon>Pseudomonadota</taxon>
        <taxon>Betaproteobacteria</taxon>
        <taxon>Burkholderiales</taxon>
        <taxon>Comamonadaceae</taxon>
        <taxon>Rhodoferax</taxon>
    </lineage>
</organism>
<keyword evidence="2" id="KW-1185">Reference proteome</keyword>
<proteinExistence type="predicted"/>
<evidence type="ECO:0000313" key="1">
    <source>
        <dbReference type="EMBL" id="APW35818.1"/>
    </source>
</evidence>
<dbReference type="KEGG" id="rhy:RD110_00130"/>